<dbReference type="Gene3D" id="3.30.70.2660">
    <property type="match status" value="1"/>
</dbReference>
<dbReference type="Pfam" id="PF09704">
    <property type="entry name" value="Cas_Cas5d"/>
    <property type="match status" value="1"/>
</dbReference>
<dbReference type="NCBIfam" id="TIGR02593">
    <property type="entry name" value="CRISPR_cas5"/>
    <property type="match status" value="1"/>
</dbReference>
<keyword evidence="3" id="KW-1185">Reference proteome</keyword>
<organism evidence="2 3">
    <name type="scientific">Nocardiopsis mwathae</name>
    <dbReference type="NCBI Taxonomy" id="1472723"/>
    <lineage>
        <taxon>Bacteria</taxon>
        <taxon>Bacillati</taxon>
        <taxon>Actinomycetota</taxon>
        <taxon>Actinomycetes</taxon>
        <taxon>Streptosporangiales</taxon>
        <taxon>Nocardiopsidaceae</taxon>
        <taxon>Nocardiopsis</taxon>
    </lineage>
</organism>
<name>A0A7X0D9D1_9ACTN</name>
<dbReference type="InterPro" id="IPR021124">
    <property type="entry name" value="CRISPR-assoc_prot_Cas5"/>
</dbReference>
<dbReference type="GO" id="GO:0051607">
    <property type="term" value="P:defense response to virus"/>
    <property type="evidence" value="ECO:0007669"/>
    <property type="project" value="UniProtKB-KW"/>
</dbReference>
<accession>A0A7X0D9D1</accession>
<keyword evidence="1" id="KW-0051">Antiviral defense</keyword>
<dbReference type="AlphaFoldDB" id="A0A7X0D9D1"/>
<comment type="caution">
    <text evidence="2">The sequence shown here is derived from an EMBL/GenBank/DDBJ whole genome shotgun (WGS) entry which is preliminary data.</text>
</comment>
<sequence length="217" mass="23590">MIPALEITITAPVVSFRNPLYAGVQVTLPCPAPSTVAGLLASTVGGWDAMPLDTRVGVAFHARGQGTDLETYHPLDAKGAKTTPNPKDREFLADATLTLWFIDHLEMWEKAIRRPVWPLRFGRSQDLASGRARCVSLQEESGRQGHALLPAPVSRSGPLLRMPQAISRDRARTRWGTYRYATSGSSTVVESTYSTETGQAVVLLDGLHPDTIAQSAR</sequence>
<dbReference type="CDD" id="cd09693">
    <property type="entry name" value="Cas5_I"/>
    <property type="match status" value="1"/>
</dbReference>
<dbReference type="InterPro" id="IPR013422">
    <property type="entry name" value="CRISPR-assoc_prot_Cas5_N"/>
</dbReference>
<protein>
    <submittedName>
        <fullName evidence="2">CRISPR-associated Cas5-like protein</fullName>
    </submittedName>
</protein>
<dbReference type="Proteomes" id="UP000546642">
    <property type="component" value="Unassembled WGS sequence"/>
</dbReference>
<evidence type="ECO:0000313" key="3">
    <source>
        <dbReference type="Proteomes" id="UP000546642"/>
    </source>
</evidence>
<gene>
    <name evidence="2" type="ORF">HNR23_004994</name>
</gene>
<dbReference type="GO" id="GO:0043571">
    <property type="term" value="P:maintenance of CRISPR repeat elements"/>
    <property type="evidence" value="ECO:0007669"/>
    <property type="project" value="InterPro"/>
</dbReference>
<evidence type="ECO:0000313" key="2">
    <source>
        <dbReference type="EMBL" id="MBB6174934.1"/>
    </source>
</evidence>
<reference evidence="2 3" key="1">
    <citation type="submission" date="2020-08" db="EMBL/GenBank/DDBJ databases">
        <title>Sequencing the genomes of 1000 actinobacteria strains.</title>
        <authorList>
            <person name="Klenk H.-P."/>
        </authorList>
    </citation>
    <scope>NUCLEOTIDE SEQUENCE [LARGE SCALE GENOMIC DNA]</scope>
    <source>
        <strain evidence="2 3">DSM 46659</strain>
    </source>
</reference>
<dbReference type="RefSeq" id="WP_221308243.1">
    <property type="nucleotide sequence ID" value="NZ_JACHDS010000001.1"/>
</dbReference>
<evidence type="ECO:0000256" key="1">
    <source>
        <dbReference type="ARBA" id="ARBA00023118"/>
    </source>
</evidence>
<proteinExistence type="predicted"/>
<dbReference type="EMBL" id="JACHDS010000001">
    <property type="protein sequence ID" value="MBB6174934.1"/>
    <property type="molecule type" value="Genomic_DNA"/>
</dbReference>